<name>A0A0E9XP15_ANGAN</name>
<dbReference type="AlphaFoldDB" id="A0A0E9XP15"/>
<proteinExistence type="predicted"/>
<reference evidence="1" key="2">
    <citation type="journal article" date="2015" name="Fish Shellfish Immunol.">
        <title>Early steps in the European eel (Anguilla anguilla)-Vibrio vulnificus interaction in the gills: Role of the RtxA13 toxin.</title>
        <authorList>
            <person name="Callol A."/>
            <person name="Pajuelo D."/>
            <person name="Ebbesson L."/>
            <person name="Teles M."/>
            <person name="MacKenzie S."/>
            <person name="Amaro C."/>
        </authorList>
    </citation>
    <scope>NUCLEOTIDE SEQUENCE</scope>
</reference>
<accession>A0A0E9XP15</accession>
<sequence length="41" mass="4909">MSHIYSPNRYACVRRTDVFFIFRRNYSLQLLMLVCPALTVI</sequence>
<evidence type="ECO:0000313" key="1">
    <source>
        <dbReference type="EMBL" id="JAI03434.1"/>
    </source>
</evidence>
<organism evidence="1">
    <name type="scientific">Anguilla anguilla</name>
    <name type="common">European freshwater eel</name>
    <name type="synonym">Muraena anguilla</name>
    <dbReference type="NCBI Taxonomy" id="7936"/>
    <lineage>
        <taxon>Eukaryota</taxon>
        <taxon>Metazoa</taxon>
        <taxon>Chordata</taxon>
        <taxon>Craniata</taxon>
        <taxon>Vertebrata</taxon>
        <taxon>Euteleostomi</taxon>
        <taxon>Actinopterygii</taxon>
        <taxon>Neopterygii</taxon>
        <taxon>Teleostei</taxon>
        <taxon>Anguilliformes</taxon>
        <taxon>Anguillidae</taxon>
        <taxon>Anguilla</taxon>
    </lineage>
</organism>
<reference evidence="1" key="1">
    <citation type="submission" date="2014-11" db="EMBL/GenBank/DDBJ databases">
        <authorList>
            <person name="Amaro Gonzalez C."/>
        </authorList>
    </citation>
    <scope>NUCLEOTIDE SEQUENCE</scope>
</reference>
<protein>
    <submittedName>
        <fullName evidence="1">Uncharacterized protein</fullName>
    </submittedName>
</protein>
<dbReference type="EMBL" id="GBXM01005144">
    <property type="protein sequence ID" value="JAI03434.1"/>
    <property type="molecule type" value="Transcribed_RNA"/>
</dbReference>